<accession>A0A2H5XDW3</accession>
<proteinExistence type="predicted"/>
<dbReference type="EMBL" id="BEHT01000026">
    <property type="protein sequence ID" value="GBC99370.1"/>
    <property type="molecule type" value="Genomic_DNA"/>
</dbReference>
<organism evidence="1 2">
    <name type="scientific">Candidatus Fervidibacter japonicus</name>
    <dbReference type="NCBI Taxonomy" id="2035412"/>
    <lineage>
        <taxon>Bacteria</taxon>
        <taxon>Candidatus Fervidibacterota</taxon>
        <taxon>Candidatus Fervidibacter</taxon>
    </lineage>
</organism>
<dbReference type="Proteomes" id="UP000236173">
    <property type="component" value="Unassembled WGS sequence"/>
</dbReference>
<evidence type="ECO:0000313" key="2">
    <source>
        <dbReference type="Proteomes" id="UP000236173"/>
    </source>
</evidence>
<comment type="caution">
    <text evidence="1">The sequence shown here is derived from an EMBL/GenBank/DDBJ whole genome shotgun (WGS) entry which is preliminary data.</text>
</comment>
<evidence type="ECO:0000313" key="1">
    <source>
        <dbReference type="EMBL" id="GBC99370.1"/>
    </source>
</evidence>
<name>A0A2H5XDW3_9BACT</name>
<sequence length="208" mass="23161">MAICVLCRQRKGKRFCPAVYNYICPTCCGTHRLKKLNCPSSCPYLQQAKAMEMAHREAEWARQGAARAELEQRLTAYALEEAITTFATEHPEVTDAVAIAALQAVQDAAEREVMSGIPHEPNGDGLVRELAQRIWRNAHTMRQRVGIPHNVLLARVARLLVQRAALLTRRTADGRGYLRAARIDTPPHSLETLLQRLTTRVEATGKGA</sequence>
<gene>
    <name evidence="1" type="ORF">HRbin17_01892</name>
</gene>
<reference evidence="2" key="1">
    <citation type="submission" date="2017-09" db="EMBL/GenBank/DDBJ databases">
        <title>Metaegenomics of thermophilic ammonia-oxidizing enrichment culture.</title>
        <authorList>
            <person name="Kato S."/>
            <person name="Suzuki K."/>
        </authorList>
    </citation>
    <scope>NUCLEOTIDE SEQUENCE [LARGE SCALE GENOMIC DNA]</scope>
</reference>
<protein>
    <submittedName>
        <fullName evidence="1">Uncharacterized protein</fullName>
    </submittedName>
</protein>
<dbReference type="AlphaFoldDB" id="A0A2H5XDW3"/>